<organism evidence="11 12">
    <name type="scientific">Oligosphaera ethanolica</name>
    <dbReference type="NCBI Taxonomy" id="760260"/>
    <lineage>
        <taxon>Bacteria</taxon>
        <taxon>Pseudomonadati</taxon>
        <taxon>Lentisphaerota</taxon>
        <taxon>Oligosphaeria</taxon>
        <taxon>Oligosphaerales</taxon>
        <taxon>Oligosphaeraceae</taxon>
        <taxon>Oligosphaera</taxon>
    </lineage>
</organism>
<comment type="subcellular location">
    <subcellularLocation>
        <location evidence="1">Cell membrane</location>
        <topology evidence="1">Multi-pass membrane protein</topology>
    </subcellularLocation>
</comment>
<keyword evidence="3 11" id="KW-0808">Transferase</keyword>
<accession>A0AAE4AQG7</accession>
<evidence type="ECO:0000256" key="9">
    <source>
        <dbReference type="ARBA" id="ARBA00023136"/>
    </source>
</evidence>
<dbReference type="Gene3D" id="3.30.450.20">
    <property type="entry name" value="PAS domain"/>
    <property type="match status" value="1"/>
</dbReference>
<dbReference type="Pfam" id="PF02743">
    <property type="entry name" value="dCache_1"/>
    <property type="match status" value="1"/>
</dbReference>
<protein>
    <submittedName>
        <fullName evidence="11">Serine/threonine-protein kinase</fullName>
        <ecNumber evidence="11">2.7.11.1</ecNumber>
    </submittedName>
</protein>
<reference evidence="11" key="1">
    <citation type="submission" date="2023-07" db="EMBL/GenBank/DDBJ databases">
        <title>Genomic Encyclopedia of Type Strains, Phase IV (KMG-IV): sequencing the most valuable type-strain genomes for metagenomic binning, comparative biology and taxonomic classification.</title>
        <authorList>
            <person name="Goeker M."/>
        </authorList>
    </citation>
    <scope>NUCLEOTIDE SEQUENCE</scope>
    <source>
        <strain evidence="11">DSM 24202</strain>
    </source>
</reference>
<evidence type="ECO:0000256" key="5">
    <source>
        <dbReference type="ARBA" id="ARBA00022741"/>
    </source>
</evidence>
<evidence type="ECO:0000256" key="1">
    <source>
        <dbReference type="ARBA" id="ARBA00004651"/>
    </source>
</evidence>
<dbReference type="PANTHER" id="PTHR43289:SF6">
    <property type="entry name" value="SERINE_THREONINE-PROTEIN KINASE NEKL-3"/>
    <property type="match status" value="1"/>
</dbReference>
<dbReference type="InterPro" id="IPR000719">
    <property type="entry name" value="Prot_kinase_dom"/>
</dbReference>
<dbReference type="SUPFAM" id="SSF56112">
    <property type="entry name" value="Protein kinase-like (PK-like)"/>
    <property type="match status" value="1"/>
</dbReference>
<dbReference type="InterPro" id="IPR008271">
    <property type="entry name" value="Ser/Thr_kinase_AS"/>
</dbReference>
<sequence length="786" mass="89174">MSDDKQPARNFARDVARTIEIESAETSVSEQHEAIAEPAETPKPLTRVQGIKKTVLRLMTLRPFARTSTSLPRRDLSNKTPVTQFATTDYRAAVANDQIDADTTLDDLYDVEANFQLEEEIATGGQGSISRARDRKFARVVAVKSLHDELKVRPEYRRAFITEAKITAQLEHPSIIPVYGIYGDADKGLHLAMKLVRGKTLSQYLAMLREQYEIMSRRLIIRSENTILKQRLEYFQRVCEAIAYVHHNQVIHRDLKPDNIMIGNFNETYVMDWGIAEQVETDPAAFHRKRPSGTLQYISPEVINRQPYDCRSDIYLLGLILFEIVFLKPAYVSKDTKEALAKAKHAEVEPYVHAFGCAVDEDLVMIIRKALAIPPDERYSTVEALLDDVRAFLQAERVAANPHRFWVEMRYQFRRHYKGATLAGGLMALLLLSLSSYSLYRENRNQLRQKQTEAVFSEVFTNGLLCGSRFDRRMKDYEKLVADLANEATWRLEDARTRPVPPVRAYGPQDSQKPFTAPPGLGYADGYMQQISLEHPVCVVAPGEKLADFAGAVAALATLRHSFLRLLSVELGDAFCESDDAICKALFAGQPPLFNWVYISLADGLHVSFPYHGDYPAEYDGRERPWYNAALAVPAGQAVWGDPYVDISMHQRGMVTCSQAMYNSQGEPIGVVGADISVDTLVAMLSRTGNRGRFVKNKYLVNSTGTVVAQSGQQILPGRRQGPESLNKTFHNQSLLRAMWLTRNGRIFTTENERQYFYFFMHIETLNWLYIERMDYLQLLAGRPRL</sequence>
<dbReference type="Gene3D" id="1.10.510.10">
    <property type="entry name" value="Transferase(Phosphotransferase) domain 1"/>
    <property type="match status" value="1"/>
</dbReference>
<keyword evidence="4" id="KW-0812">Transmembrane</keyword>
<evidence type="ECO:0000256" key="2">
    <source>
        <dbReference type="ARBA" id="ARBA00022475"/>
    </source>
</evidence>
<dbReference type="SMART" id="SM00220">
    <property type="entry name" value="S_TKc"/>
    <property type="match status" value="1"/>
</dbReference>
<dbReference type="CDD" id="cd14014">
    <property type="entry name" value="STKc_PknB_like"/>
    <property type="match status" value="1"/>
</dbReference>
<comment type="caution">
    <text evidence="11">The sequence shown here is derived from an EMBL/GenBank/DDBJ whole genome shotgun (WGS) entry which is preliminary data.</text>
</comment>
<keyword evidence="7" id="KW-0067">ATP-binding</keyword>
<evidence type="ECO:0000256" key="6">
    <source>
        <dbReference type="ARBA" id="ARBA00022777"/>
    </source>
</evidence>
<evidence type="ECO:0000256" key="3">
    <source>
        <dbReference type="ARBA" id="ARBA00022679"/>
    </source>
</evidence>
<keyword evidence="9" id="KW-0472">Membrane</keyword>
<evidence type="ECO:0000313" key="12">
    <source>
        <dbReference type="Proteomes" id="UP001238163"/>
    </source>
</evidence>
<keyword evidence="12" id="KW-1185">Reference proteome</keyword>
<dbReference type="InterPro" id="IPR033479">
    <property type="entry name" value="dCache_1"/>
</dbReference>
<dbReference type="RefSeq" id="WP_307264542.1">
    <property type="nucleotide sequence ID" value="NZ_JAUSVL010000001.1"/>
</dbReference>
<name>A0AAE4AQG7_9BACT</name>
<gene>
    <name evidence="11" type="ORF">J3R75_003673</name>
</gene>
<dbReference type="Gene3D" id="3.30.200.20">
    <property type="entry name" value="Phosphorylase Kinase, domain 1"/>
    <property type="match status" value="1"/>
</dbReference>
<feature type="domain" description="Protein kinase" evidence="10">
    <location>
        <begin position="115"/>
        <end position="393"/>
    </location>
</feature>
<dbReference type="PANTHER" id="PTHR43289">
    <property type="entry name" value="MITOGEN-ACTIVATED PROTEIN KINASE KINASE KINASE 20-RELATED"/>
    <property type="match status" value="1"/>
</dbReference>
<evidence type="ECO:0000256" key="4">
    <source>
        <dbReference type="ARBA" id="ARBA00022692"/>
    </source>
</evidence>
<dbReference type="CDD" id="cd12913">
    <property type="entry name" value="PDC1_MCP_like"/>
    <property type="match status" value="1"/>
</dbReference>
<proteinExistence type="predicted"/>
<dbReference type="GO" id="GO:0005524">
    <property type="term" value="F:ATP binding"/>
    <property type="evidence" value="ECO:0007669"/>
    <property type="project" value="UniProtKB-KW"/>
</dbReference>
<dbReference type="EMBL" id="JAUSVL010000001">
    <property type="protein sequence ID" value="MDQ0291566.1"/>
    <property type="molecule type" value="Genomic_DNA"/>
</dbReference>
<keyword evidence="8" id="KW-1133">Transmembrane helix</keyword>
<keyword evidence="2" id="KW-1003">Cell membrane</keyword>
<dbReference type="PROSITE" id="PS00108">
    <property type="entry name" value="PROTEIN_KINASE_ST"/>
    <property type="match status" value="1"/>
</dbReference>
<dbReference type="PROSITE" id="PS50011">
    <property type="entry name" value="PROTEIN_KINASE_DOM"/>
    <property type="match status" value="1"/>
</dbReference>
<dbReference type="GO" id="GO:0004674">
    <property type="term" value="F:protein serine/threonine kinase activity"/>
    <property type="evidence" value="ECO:0007669"/>
    <property type="project" value="UniProtKB-EC"/>
</dbReference>
<evidence type="ECO:0000259" key="10">
    <source>
        <dbReference type="PROSITE" id="PS50011"/>
    </source>
</evidence>
<dbReference type="AlphaFoldDB" id="A0AAE4AQG7"/>
<evidence type="ECO:0000256" key="7">
    <source>
        <dbReference type="ARBA" id="ARBA00022840"/>
    </source>
</evidence>
<dbReference type="GO" id="GO:0005886">
    <property type="term" value="C:plasma membrane"/>
    <property type="evidence" value="ECO:0007669"/>
    <property type="project" value="UniProtKB-SubCell"/>
</dbReference>
<evidence type="ECO:0000256" key="8">
    <source>
        <dbReference type="ARBA" id="ARBA00022989"/>
    </source>
</evidence>
<keyword evidence="5" id="KW-0547">Nucleotide-binding</keyword>
<dbReference type="InterPro" id="IPR011009">
    <property type="entry name" value="Kinase-like_dom_sf"/>
</dbReference>
<dbReference type="EC" id="2.7.11.1" evidence="11"/>
<evidence type="ECO:0000313" key="11">
    <source>
        <dbReference type="EMBL" id="MDQ0291566.1"/>
    </source>
</evidence>
<dbReference type="Pfam" id="PF00069">
    <property type="entry name" value="Pkinase"/>
    <property type="match status" value="1"/>
</dbReference>
<keyword evidence="6 11" id="KW-0418">Kinase</keyword>
<dbReference type="Proteomes" id="UP001238163">
    <property type="component" value="Unassembled WGS sequence"/>
</dbReference>